<feature type="region of interest" description="Disordered" evidence="1">
    <location>
        <begin position="81"/>
        <end position="104"/>
    </location>
</feature>
<gene>
    <name evidence="2" type="ORF">CDAR_252351</name>
</gene>
<evidence type="ECO:0008006" key="4">
    <source>
        <dbReference type="Google" id="ProtNLM"/>
    </source>
</evidence>
<dbReference type="Proteomes" id="UP001054837">
    <property type="component" value="Unassembled WGS sequence"/>
</dbReference>
<keyword evidence="3" id="KW-1185">Reference proteome</keyword>
<reference evidence="2 3" key="1">
    <citation type="submission" date="2021-06" db="EMBL/GenBank/DDBJ databases">
        <title>Caerostris darwini draft genome.</title>
        <authorList>
            <person name="Kono N."/>
            <person name="Arakawa K."/>
        </authorList>
    </citation>
    <scope>NUCLEOTIDE SEQUENCE [LARGE SCALE GENOMIC DNA]</scope>
</reference>
<protein>
    <recommendedName>
        <fullName evidence="4">DUF4817 domain-containing protein</fullName>
    </recommendedName>
</protein>
<name>A0AAV4QD20_9ARAC</name>
<proteinExistence type="predicted"/>
<dbReference type="AlphaFoldDB" id="A0AAV4QD20"/>
<organism evidence="2 3">
    <name type="scientific">Caerostris darwini</name>
    <dbReference type="NCBI Taxonomy" id="1538125"/>
    <lineage>
        <taxon>Eukaryota</taxon>
        <taxon>Metazoa</taxon>
        <taxon>Ecdysozoa</taxon>
        <taxon>Arthropoda</taxon>
        <taxon>Chelicerata</taxon>
        <taxon>Arachnida</taxon>
        <taxon>Araneae</taxon>
        <taxon>Araneomorphae</taxon>
        <taxon>Entelegynae</taxon>
        <taxon>Araneoidea</taxon>
        <taxon>Araneidae</taxon>
        <taxon>Caerostris</taxon>
    </lineage>
</organism>
<evidence type="ECO:0000313" key="2">
    <source>
        <dbReference type="EMBL" id="GIY06192.1"/>
    </source>
</evidence>
<sequence>MSTFVYHHVNSSRISMKHVNIRAPSRQLIAYFYQKHVNIRASRQLIAYFYQKHVNIRAPSRQLIVYIYQKHVNIRVPSPRVPCTVSKSSSDGIASTQMSSDSSL</sequence>
<evidence type="ECO:0000256" key="1">
    <source>
        <dbReference type="SAM" id="MobiDB-lite"/>
    </source>
</evidence>
<accession>A0AAV4QD20</accession>
<comment type="caution">
    <text evidence="2">The sequence shown here is derived from an EMBL/GenBank/DDBJ whole genome shotgun (WGS) entry which is preliminary data.</text>
</comment>
<feature type="compositionally biased region" description="Polar residues" evidence="1">
    <location>
        <begin position="85"/>
        <end position="104"/>
    </location>
</feature>
<dbReference type="EMBL" id="BPLQ01004179">
    <property type="protein sequence ID" value="GIY06192.1"/>
    <property type="molecule type" value="Genomic_DNA"/>
</dbReference>
<evidence type="ECO:0000313" key="3">
    <source>
        <dbReference type="Proteomes" id="UP001054837"/>
    </source>
</evidence>